<name>A0ABU1MTQ9_9CAUL</name>
<dbReference type="InterPro" id="IPR036909">
    <property type="entry name" value="Cyt_c-like_dom_sf"/>
</dbReference>
<sequence>MPGPSRVFLCVLAATTLAGAAAIGADALQRRRQAWDQAAALTLGDPALGQGKIAAYGCGACHEIPGVDGASGRVGPPLKGIAGRAYIAGRLNNTPSNLEAWIAHPRRVDPQTAMPELGVDPRDARDIAAYLYTLR</sequence>
<evidence type="ECO:0000256" key="5">
    <source>
        <dbReference type="SAM" id="SignalP"/>
    </source>
</evidence>
<dbReference type="PROSITE" id="PS51007">
    <property type="entry name" value="CYTC"/>
    <property type="match status" value="1"/>
</dbReference>
<comment type="caution">
    <text evidence="7">The sequence shown here is derived from an EMBL/GenBank/DDBJ whole genome shotgun (WGS) entry which is preliminary data.</text>
</comment>
<proteinExistence type="predicted"/>
<evidence type="ECO:0000256" key="3">
    <source>
        <dbReference type="ARBA" id="ARBA00023004"/>
    </source>
</evidence>
<dbReference type="SUPFAM" id="SSF46626">
    <property type="entry name" value="Cytochrome c"/>
    <property type="match status" value="1"/>
</dbReference>
<evidence type="ECO:0000256" key="1">
    <source>
        <dbReference type="ARBA" id="ARBA00022617"/>
    </source>
</evidence>
<dbReference type="EMBL" id="JAVDRL010000001">
    <property type="protein sequence ID" value="MDR6529570.1"/>
    <property type="molecule type" value="Genomic_DNA"/>
</dbReference>
<dbReference type="RefSeq" id="WP_056760077.1">
    <property type="nucleotide sequence ID" value="NZ_JAVDRL010000001.1"/>
</dbReference>
<dbReference type="Proteomes" id="UP001262754">
    <property type="component" value="Unassembled WGS sequence"/>
</dbReference>
<feature type="chain" id="PRO_5045134901" evidence="5">
    <location>
        <begin position="21"/>
        <end position="135"/>
    </location>
</feature>
<evidence type="ECO:0000259" key="6">
    <source>
        <dbReference type="PROSITE" id="PS51007"/>
    </source>
</evidence>
<evidence type="ECO:0000256" key="4">
    <source>
        <dbReference type="PROSITE-ProRule" id="PRU00433"/>
    </source>
</evidence>
<dbReference type="InterPro" id="IPR009056">
    <property type="entry name" value="Cyt_c-like_dom"/>
</dbReference>
<dbReference type="Gene3D" id="1.10.760.10">
    <property type="entry name" value="Cytochrome c-like domain"/>
    <property type="match status" value="1"/>
</dbReference>
<keyword evidence="2 4" id="KW-0479">Metal-binding</keyword>
<feature type="signal peptide" evidence="5">
    <location>
        <begin position="1"/>
        <end position="20"/>
    </location>
</feature>
<keyword evidence="8" id="KW-1185">Reference proteome</keyword>
<organism evidence="7 8">
    <name type="scientific">Caulobacter rhizosphaerae</name>
    <dbReference type="NCBI Taxonomy" id="2010972"/>
    <lineage>
        <taxon>Bacteria</taxon>
        <taxon>Pseudomonadati</taxon>
        <taxon>Pseudomonadota</taxon>
        <taxon>Alphaproteobacteria</taxon>
        <taxon>Caulobacterales</taxon>
        <taxon>Caulobacteraceae</taxon>
        <taxon>Caulobacter</taxon>
    </lineage>
</organism>
<evidence type="ECO:0000256" key="2">
    <source>
        <dbReference type="ARBA" id="ARBA00022723"/>
    </source>
</evidence>
<evidence type="ECO:0000313" key="8">
    <source>
        <dbReference type="Proteomes" id="UP001262754"/>
    </source>
</evidence>
<reference evidence="7 8" key="1">
    <citation type="submission" date="2023-07" db="EMBL/GenBank/DDBJ databases">
        <title>Sorghum-associated microbial communities from plants grown in Nebraska, USA.</title>
        <authorList>
            <person name="Schachtman D."/>
        </authorList>
    </citation>
    <scope>NUCLEOTIDE SEQUENCE [LARGE SCALE GENOMIC DNA]</scope>
    <source>
        <strain evidence="7 8">DS2154</strain>
    </source>
</reference>
<protein>
    <submittedName>
        <fullName evidence="7">Cytochrome c2</fullName>
    </submittedName>
</protein>
<dbReference type="Pfam" id="PF00034">
    <property type="entry name" value="Cytochrom_C"/>
    <property type="match status" value="1"/>
</dbReference>
<keyword evidence="1 4" id="KW-0349">Heme</keyword>
<accession>A0ABU1MTQ9</accession>
<evidence type="ECO:0000313" key="7">
    <source>
        <dbReference type="EMBL" id="MDR6529570.1"/>
    </source>
</evidence>
<keyword evidence="3 4" id="KW-0408">Iron</keyword>
<gene>
    <name evidence="7" type="ORF">J2800_000285</name>
</gene>
<keyword evidence="5" id="KW-0732">Signal</keyword>
<feature type="domain" description="Cytochrome c" evidence="6">
    <location>
        <begin position="44"/>
        <end position="135"/>
    </location>
</feature>